<dbReference type="InterPro" id="IPR036388">
    <property type="entry name" value="WH-like_DNA-bd_sf"/>
</dbReference>
<dbReference type="GeneID" id="77135167"/>
<evidence type="ECO:0000259" key="5">
    <source>
        <dbReference type="PROSITE" id="PS50931"/>
    </source>
</evidence>
<dbReference type="EMBL" id="GG658170">
    <property type="protein sequence ID" value="EEO29843.1"/>
    <property type="molecule type" value="Genomic_DNA"/>
</dbReference>
<accession>C3X9G7</accession>
<keyword evidence="3" id="KW-0238">DNA-binding</keyword>
<dbReference type="AlphaFoldDB" id="C3X9G7"/>
<dbReference type="FunFam" id="1.10.10.10:FF:000001">
    <property type="entry name" value="LysR family transcriptional regulator"/>
    <property type="match status" value="1"/>
</dbReference>
<dbReference type="OrthoDB" id="9808620at2"/>
<dbReference type="STRING" id="847.BRW83_1285"/>
<dbReference type="eggNOG" id="COG0583">
    <property type="taxonomic scope" value="Bacteria"/>
</dbReference>
<dbReference type="InterPro" id="IPR036390">
    <property type="entry name" value="WH_DNA-bd_sf"/>
</dbReference>
<keyword evidence="2" id="KW-0805">Transcription regulation</keyword>
<evidence type="ECO:0000256" key="2">
    <source>
        <dbReference type="ARBA" id="ARBA00023015"/>
    </source>
</evidence>
<dbReference type="PRINTS" id="PR00039">
    <property type="entry name" value="HTHLYSR"/>
</dbReference>
<protein>
    <submittedName>
        <fullName evidence="6">LysR substrate binding domain protein</fullName>
    </submittedName>
</protein>
<dbReference type="Gene3D" id="1.10.10.10">
    <property type="entry name" value="Winged helix-like DNA-binding domain superfamily/Winged helix DNA-binding domain"/>
    <property type="match status" value="1"/>
</dbReference>
<dbReference type="GO" id="GO:0003700">
    <property type="term" value="F:DNA-binding transcription factor activity"/>
    <property type="evidence" value="ECO:0007669"/>
    <property type="project" value="InterPro"/>
</dbReference>
<reference evidence="6 7" key="1">
    <citation type="submission" date="2009-02" db="EMBL/GenBank/DDBJ databases">
        <title>The Genome Sequence of Oxalobacter formigenes OXCC13.</title>
        <authorList>
            <consortium name="The Broad Institute Genome Sequencing Platform"/>
            <person name="Ward D."/>
            <person name="Young S.K."/>
            <person name="Kodira C.D."/>
            <person name="Zeng Q."/>
            <person name="Koehrsen M."/>
            <person name="Alvarado L."/>
            <person name="Berlin A."/>
            <person name="Borenstein D."/>
            <person name="Chen Z."/>
            <person name="Engels R."/>
            <person name="Freedman E."/>
            <person name="Gellesch M."/>
            <person name="Goldberg J."/>
            <person name="Griggs A."/>
            <person name="Gujja S."/>
            <person name="Heiman D."/>
            <person name="Hepburn T."/>
            <person name="Howarth C."/>
            <person name="Jen D."/>
            <person name="Larson L."/>
            <person name="Lewis B."/>
            <person name="Mehta T."/>
            <person name="Park D."/>
            <person name="Pearson M."/>
            <person name="Roberts A."/>
            <person name="Saif S."/>
            <person name="Shea T."/>
            <person name="Shenoy N."/>
            <person name="Sisk P."/>
            <person name="Stolte C."/>
            <person name="Sykes S."/>
            <person name="Walk T."/>
            <person name="White J."/>
            <person name="Yandava C."/>
            <person name="Allison M.J."/>
            <person name="Lander E."/>
            <person name="Nusbaum C."/>
            <person name="Galagan J."/>
            <person name="Birren B."/>
        </authorList>
    </citation>
    <scope>NUCLEOTIDE SEQUENCE [LARGE SCALE GENOMIC DNA]</scope>
    <source>
        <strain evidence="6 7">OXCC13</strain>
    </source>
</reference>
<dbReference type="HOGENOM" id="CLU_039613_6_1_4"/>
<evidence type="ECO:0000313" key="7">
    <source>
        <dbReference type="Proteomes" id="UP000005089"/>
    </source>
</evidence>
<dbReference type="Pfam" id="PF03466">
    <property type="entry name" value="LysR_substrate"/>
    <property type="match status" value="1"/>
</dbReference>
<dbReference type="PROSITE" id="PS50931">
    <property type="entry name" value="HTH_LYSR"/>
    <property type="match status" value="1"/>
</dbReference>
<dbReference type="InterPro" id="IPR005119">
    <property type="entry name" value="LysR_subst-bd"/>
</dbReference>
<dbReference type="SUPFAM" id="SSF46785">
    <property type="entry name" value="Winged helix' DNA-binding domain"/>
    <property type="match status" value="1"/>
</dbReference>
<evidence type="ECO:0000313" key="6">
    <source>
        <dbReference type="EMBL" id="EEO29843.1"/>
    </source>
</evidence>
<dbReference type="PANTHER" id="PTHR30126:SF94">
    <property type="entry name" value="LYSR FAMILY TRANSCRIPTIONAL REGULATOR"/>
    <property type="match status" value="1"/>
</dbReference>
<dbReference type="RefSeq" id="WP_005880604.1">
    <property type="nucleotide sequence ID" value="NZ_CP019430.1"/>
</dbReference>
<organism evidence="6 7">
    <name type="scientific">Oxalobacter formigenes OXCC13</name>
    <dbReference type="NCBI Taxonomy" id="556269"/>
    <lineage>
        <taxon>Bacteria</taxon>
        <taxon>Pseudomonadati</taxon>
        <taxon>Pseudomonadota</taxon>
        <taxon>Betaproteobacteria</taxon>
        <taxon>Burkholderiales</taxon>
        <taxon>Oxalobacteraceae</taxon>
        <taxon>Oxalobacter</taxon>
    </lineage>
</organism>
<dbReference type="InterPro" id="IPR000847">
    <property type="entry name" value="LysR_HTH_N"/>
</dbReference>
<dbReference type="Pfam" id="PF00126">
    <property type="entry name" value="HTH_1"/>
    <property type="match status" value="1"/>
</dbReference>
<evidence type="ECO:0000256" key="1">
    <source>
        <dbReference type="ARBA" id="ARBA00009437"/>
    </source>
</evidence>
<keyword evidence="7" id="KW-1185">Reference proteome</keyword>
<dbReference type="SUPFAM" id="SSF53850">
    <property type="entry name" value="Periplasmic binding protein-like II"/>
    <property type="match status" value="1"/>
</dbReference>
<gene>
    <name evidence="6" type="ORF">OFBG_00871</name>
</gene>
<dbReference type="Proteomes" id="UP000005089">
    <property type="component" value="Unassembled WGS sequence"/>
</dbReference>
<feature type="domain" description="HTH lysR-type" evidence="5">
    <location>
        <begin position="3"/>
        <end position="60"/>
    </location>
</feature>
<dbReference type="Gene3D" id="3.40.190.290">
    <property type="match status" value="1"/>
</dbReference>
<evidence type="ECO:0000256" key="4">
    <source>
        <dbReference type="ARBA" id="ARBA00023163"/>
    </source>
</evidence>
<sequence>MNITFRQLSVFVSIARHGSMTAAADALFMTKGAISQTLAELENQLGVRLFDRLHARLFINHEGQKLLPVADELFSRMQGVERLFDDDHEDTRLRVGCTRTIGSYFMPDMFLDFDRKNGWLPQSVIANTQEICGMLNRFEIDIALLEGLPTDSRLVSETWMEDEMVVVAGKNHPLAKEKDVTLEKLSRERWLLREEGSSSRAFFENQLALNFDHPLQTLSLNASDTILSCVYHNLGITFISSRMLKQPLYAGHFVRVQTGKRFLRKFVLCYHPDKFMSPTLEKWIGFCRAWDKDITG</sequence>
<evidence type="ECO:0000256" key="3">
    <source>
        <dbReference type="ARBA" id="ARBA00023125"/>
    </source>
</evidence>
<name>C3X9G7_OXAFO</name>
<proteinExistence type="inferred from homology"/>
<dbReference type="PANTHER" id="PTHR30126">
    <property type="entry name" value="HTH-TYPE TRANSCRIPTIONAL REGULATOR"/>
    <property type="match status" value="1"/>
</dbReference>
<keyword evidence="4" id="KW-0804">Transcription</keyword>
<comment type="similarity">
    <text evidence="1">Belongs to the LysR transcriptional regulatory family.</text>
</comment>
<dbReference type="GO" id="GO:0000976">
    <property type="term" value="F:transcription cis-regulatory region binding"/>
    <property type="evidence" value="ECO:0007669"/>
    <property type="project" value="TreeGrafter"/>
</dbReference>